<evidence type="ECO:0000313" key="1">
    <source>
        <dbReference type="EMBL" id="CAH1391885.1"/>
    </source>
</evidence>
<protein>
    <submittedName>
        <fullName evidence="1">Uncharacterized protein</fullName>
    </submittedName>
</protein>
<organism evidence="1 2">
    <name type="scientific">Nezara viridula</name>
    <name type="common">Southern green stink bug</name>
    <name type="synonym">Cimex viridulus</name>
    <dbReference type="NCBI Taxonomy" id="85310"/>
    <lineage>
        <taxon>Eukaryota</taxon>
        <taxon>Metazoa</taxon>
        <taxon>Ecdysozoa</taxon>
        <taxon>Arthropoda</taxon>
        <taxon>Hexapoda</taxon>
        <taxon>Insecta</taxon>
        <taxon>Pterygota</taxon>
        <taxon>Neoptera</taxon>
        <taxon>Paraneoptera</taxon>
        <taxon>Hemiptera</taxon>
        <taxon>Heteroptera</taxon>
        <taxon>Panheteroptera</taxon>
        <taxon>Pentatomomorpha</taxon>
        <taxon>Pentatomoidea</taxon>
        <taxon>Pentatomidae</taxon>
        <taxon>Pentatominae</taxon>
        <taxon>Nezara</taxon>
    </lineage>
</organism>
<keyword evidence="2" id="KW-1185">Reference proteome</keyword>
<proteinExistence type="predicted"/>
<sequence>MYPYRRDNGPLIRRANKERSDRQTWKLGREARRIRWLDHRLRTQSELAPAKVRYAPQHLPVTLALLSSAIYPNGF</sequence>
<dbReference type="Proteomes" id="UP001152798">
    <property type="component" value="Chromosome 1"/>
</dbReference>
<accession>A0A9P0E8F8</accession>
<reference evidence="1" key="1">
    <citation type="submission" date="2022-01" db="EMBL/GenBank/DDBJ databases">
        <authorList>
            <person name="King R."/>
        </authorList>
    </citation>
    <scope>NUCLEOTIDE SEQUENCE</scope>
</reference>
<gene>
    <name evidence="1" type="ORF">NEZAVI_LOCUS2812</name>
</gene>
<dbReference type="EMBL" id="OV725077">
    <property type="protein sequence ID" value="CAH1391885.1"/>
    <property type="molecule type" value="Genomic_DNA"/>
</dbReference>
<name>A0A9P0E8F8_NEZVI</name>
<evidence type="ECO:0000313" key="2">
    <source>
        <dbReference type="Proteomes" id="UP001152798"/>
    </source>
</evidence>
<dbReference type="AlphaFoldDB" id="A0A9P0E8F8"/>